<keyword evidence="2" id="KW-0732">Signal</keyword>
<protein>
    <submittedName>
        <fullName evidence="3">Uncharacterized protein</fullName>
    </submittedName>
</protein>
<organism evidence="3 4">
    <name type="scientific">Mesorhizobium amorphae CCNWGS0123</name>
    <dbReference type="NCBI Taxonomy" id="1082933"/>
    <lineage>
        <taxon>Bacteria</taxon>
        <taxon>Pseudomonadati</taxon>
        <taxon>Pseudomonadota</taxon>
        <taxon>Alphaproteobacteria</taxon>
        <taxon>Hyphomicrobiales</taxon>
        <taxon>Phyllobacteriaceae</taxon>
        <taxon>Mesorhizobium</taxon>
    </lineage>
</organism>
<feature type="compositionally biased region" description="Gly residues" evidence="1">
    <location>
        <begin position="68"/>
        <end position="79"/>
    </location>
</feature>
<name>G6YHU6_9HYPH</name>
<reference evidence="3 4" key="1">
    <citation type="journal article" date="2012" name="J. Bacteriol.">
        <title>Draft Genome Sequence of Plant Growth-Promoting Rhizobium Mesorhizobium amorphae, Isolated from Zinc-Lead Mine Tailings.</title>
        <authorList>
            <person name="Hao X."/>
            <person name="Lin Y."/>
            <person name="Johnstone L."/>
            <person name="Baltrus D.A."/>
            <person name="Miller S.J."/>
            <person name="Wei G."/>
            <person name="Rensing C."/>
        </authorList>
    </citation>
    <scope>NUCLEOTIDE SEQUENCE [LARGE SCALE GENOMIC DNA]</scope>
    <source>
        <strain evidence="3 4">CCNWGS0123</strain>
    </source>
</reference>
<proteinExistence type="predicted"/>
<dbReference type="PATRIC" id="fig|1082933.3.peg.5413"/>
<feature type="chain" id="PRO_5003490663" evidence="2">
    <location>
        <begin position="25"/>
        <end position="79"/>
    </location>
</feature>
<evidence type="ECO:0000256" key="2">
    <source>
        <dbReference type="SAM" id="SignalP"/>
    </source>
</evidence>
<dbReference type="Proteomes" id="UP000002949">
    <property type="component" value="Unassembled WGS sequence"/>
</dbReference>
<dbReference type="RefSeq" id="WP_006205328.1">
    <property type="nucleotide sequence ID" value="NZ_AGSN01000190.1"/>
</dbReference>
<sequence>MTAFLRNAFLAAVAMSALAGPALADQTVTSCANTSTNDLWSGRCCGAGDSNCLGGGKNGHDHDRGDNGRGNNGGQAGKK</sequence>
<gene>
    <name evidence="3" type="ORF">MEA186_27830</name>
</gene>
<evidence type="ECO:0000256" key="1">
    <source>
        <dbReference type="SAM" id="MobiDB-lite"/>
    </source>
</evidence>
<feature type="region of interest" description="Disordered" evidence="1">
    <location>
        <begin position="56"/>
        <end position="79"/>
    </location>
</feature>
<feature type="compositionally biased region" description="Basic and acidic residues" evidence="1">
    <location>
        <begin position="58"/>
        <end position="67"/>
    </location>
</feature>
<dbReference type="EMBL" id="AGSN01000190">
    <property type="protein sequence ID" value="EHH07183.1"/>
    <property type="molecule type" value="Genomic_DNA"/>
</dbReference>
<keyword evidence="4" id="KW-1185">Reference proteome</keyword>
<accession>G6YHU6</accession>
<feature type="signal peptide" evidence="2">
    <location>
        <begin position="1"/>
        <end position="24"/>
    </location>
</feature>
<evidence type="ECO:0000313" key="4">
    <source>
        <dbReference type="Proteomes" id="UP000002949"/>
    </source>
</evidence>
<dbReference type="AlphaFoldDB" id="G6YHU6"/>
<evidence type="ECO:0000313" key="3">
    <source>
        <dbReference type="EMBL" id="EHH07183.1"/>
    </source>
</evidence>
<dbReference type="KEGG" id="mamo:A6B35_03910"/>